<reference evidence="2" key="1">
    <citation type="journal article" date="2021" name="Mol. Plant Microbe Interact.">
        <title>Complete Genome Sequence of the Plant-Pathogenic Fungus Colletotrichum lupini.</title>
        <authorList>
            <person name="Baroncelli R."/>
            <person name="Pensec F."/>
            <person name="Da Lio D."/>
            <person name="Boufleur T."/>
            <person name="Vicente I."/>
            <person name="Sarrocco S."/>
            <person name="Picot A."/>
            <person name="Baraldi E."/>
            <person name="Sukno S."/>
            <person name="Thon M."/>
            <person name="Le Floch G."/>
        </authorList>
    </citation>
    <scope>NUCLEOTIDE SEQUENCE</scope>
    <source>
        <strain evidence="2">IMI 504893</strain>
    </source>
</reference>
<dbReference type="Proteomes" id="UP000830671">
    <property type="component" value="Chromosome 3"/>
</dbReference>
<protein>
    <submittedName>
        <fullName evidence="2">Uncharacterized protein</fullName>
    </submittedName>
</protein>
<feature type="compositionally biased region" description="Polar residues" evidence="1">
    <location>
        <begin position="109"/>
        <end position="129"/>
    </location>
</feature>
<name>A0A9Q8SNI6_9PEZI</name>
<keyword evidence="3" id="KW-1185">Reference proteome</keyword>
<evidence type="ECO:0000256" key="1">
    <source>
        <dbReference type="SAM" id="MobiDB-lite"/>
    </source>
</evidence>
<proteinExistence type="predicted"/>
<dbReference type="KEGG" id="clup:CLUP02_05192"/>
<feature type="compositionally biased region" description="Basic and acidic residues" evidence="1">
    <location>
        <begin position="151"/>
        <end position="170"/>
    </location>
</feature>
<gene>
    <name evidence="2" type="ORF">CLUP02_05192</name>
</gene>
<dbReference type="AlphaFoldDB" id="A0A9Q8SNI6"/>
<dbReference type="EMBL" id="CP019475">
    <property type="protein sequence ID" value="UQC79712.1"/>
    <property type="molecule type" value="Genomic_DNA"/>
</dbReference>
<evidence type="ECO:0000313" key="2">
    <source>
        <dbReference type="EMBL" id="UQC79712.1"/>
    </source>
</evidence>
<feature type="region of interest" description="Disordered" evidence="1">
    <location>
        <begin position="109"/>
        <end position="182"/>
    </location>
</feature>
<sequence>MFSHNHHLIRQTTQYYLPVIHFCPTVRHFPIDTYFLTCCLGLGYLMEYEYLRIHLAFSRLNALWPRAERSTPRIKSLACQPYIVVTRSNQLIDLESDCVNHSAQFQPTHHCQSHVQQHPPTHHLSSQSHLIERKGRTKTRPPSLDLLASVDQRENRDKTRQSARKPETLSRTRSASPCLQLQPPLPASTYSYQDARSIPFLLSFTLHAVRRQYLTATSRPLLVILHEHRRRPRWFWTPDAPESPWLYPPLAVGRPRLSSLVDLTDSVYLRQRLLVTFSFSPPVFSTSEKTRPFPGLSLHPTQSEILSLSSPIRRHSWAVVQPGSRSTHVTVAVAVAAATRTLFSSHLTTRRVVSFLPAAHHTHAAPTARLPQQSVQQLFRALSWILRPVPCRPALAWSAGLVRALWSGLAWSVDYP</sequence>
<dbReference type="RefSeq" id="XP_049141343.1">
    <property type="nucleotide sequence ID" value="XM_049284200.1"/>
</dbReference>
<evidence type="ECO:0000313" key="3">
    <source>
        <dbReference type="Proteomes" id="UP000830671"/>
    </source>
</evidence>
<organism evidence="2 3">
    <name type="scientific">Colletotrichum lupini</name>
    <dbReference type="NCBI Taxonomy" id="145971"/>
    <lineage>
        <taxon>Eukaryota</taxon>
        <taxon>Fungi</taxon>
        <taxon>Dikarya</taxon>
        <taxon>Ascomycota</taxon>
        <taxon>Pezizomycotina</taxon>
        <taxon>Sordariomycetes</taxon>
        <taxon>Hypocreomycetidae</taxon>
        <taxon>Glomerellales</taxon>
        <taxon>Glomerellaceae</taxon>
        <taxon>Colletotrichum</taxon>
        <taxon>Colletotrichum acutatum species complex</taxon>
    </lineage>
</organism>
<dbReference type="GeneID" id="73339210"/>
<accession>A0A9Q8SNI6</accession>